<organism evidence="2">
    <name type="scientific">Tanacetum cinerariifolium</name>
    <name type="common">Dalmatian daisy</name>
    <name type="synonym">Chrysanthemum cinerariifolium</name>
    <dbReference type="NCBI Taxonomy" id="118510"/>
    <lineage>
        <taxon>Eukaryota</taxon>
        <taxon>Viridiplantae</taxon>
        <taxon>Streptophyta</taxon>
        <taxon>Embryophyta</taxon>
        <taxon>Tracheophyta</taxon>
        <taxon>Spermatophyta</taxon>
        <taxon>Magnoliopsida</taxon>
        <taxon>eudicotyledons</taxon>
        <taxon>Gunneridae</taxon>
        <taxon>Pentapetalae</taxon>
        <taxon>asterids</taxon>
        <taxon>campanulids</taxon>
        <taxon>Asterales</taxon>
        <taxon>Asteraceae</taxon>
        <taxon>Asteroideae</taxon>
        <taxon>Anthemideae</taxon>
        <taxon>Anthemidinae</taxon>
        <taxon>Tanacetum</taxon>
    </lineage>
</organism>
<feature type="compositionally biased region" description="Basic and acidic residues" evidence="1">
    <location>
        <begin position="1079"/>
        <end position="1089"/>
    </location>
</feature>
<feature type="region of interest" description="Disordered" evidence="1">
    <location>
        <begin position="421"/>
        <end position="586"/>
    </location>
</feature>
<feature type="region of interest" description="Disordered" evidence="1">
    <location>
        <begin position="278"/>
        <end position="297"/>
    </location>
</feature>
<feature type="compositionally biased region" description="Basic residues" evidence="1">
    <location>
        <begin position="126"/>
        <end position="141"/>
    </location>
</feature>
<feature type="compositionally biased region" description="Basic and acidic residues" evidence="1">
    <location>
        <begin position="444"/>
        <end position="456"/>
    </location>
</feature>
<feature type="compositionally biased region" description="Basic residues" evidence="1">
    <location>
        <begin position="469"/>
        <end position="478"/>
    </location>
</feature>
<feature type="compositionally biased region" description="Low complexity" evidence="1">
    <location>
        <begin position="1049"/>
        <end position="1064"/>
    </location>
</feature>
<feature type="region of interest" description="Disordered" evidence="1">
    <location>
        <begin position="244"/>
        <end position="268"/>
    </location>
</feature>
<feature type="region of interest" description="Disordered" evidence="1">
    <location>
        <begin position="1040"/>
        <end position="1089"/>
    </location>
</feature>
<feature type="region of interest" description="Disordered" evidence="1">
    <location>
        <begin position="67"/>
        <end position="94"/>
    </location>
</feature>
<feature type="compositionally biased region" description="Basic residues" evidence="1">
    <location>
        <begin position="903"/>
        <end position="929"/>
    </location>
</feature>
<feature type="region of interest" description="Disordered" evidence="1">
    <location>
        <begin position="630"/>
        <end position="651"/>
    </location>
</feature>
<feature type="compositionally biased region" description="Low complexity" evidence="1">
    <location>
        <begin position="485"/>
        <end position="497"/>
    </location>
</feature>
<feature type="compositionally biased region" description="Basic residues" evidence="1">
    <location>
        <begin position="748"/>
        <end position="757"/>
    </location>
</feature>
<comment type="caution">
    <text evidence="2">The sequence shown here is derived from an EMBL/GenBank/DDBJ whole genome shotgun (WGS) entry which is preliminary data.</text>
</comment>
<proteinExistence type="predicted"/>
<name>A0A699GG51_TANCI</name>
<feature type="compositionally biased region" description="Basic residues" evidence="1">
    <location>
        <begin position="877"/>
        <end position="891"/>
    </location>
</feature>
<feature type="compositionally biased region" description="Basic residues" evidence="1">
    <location>
        <begin position="936"/>
        <end position="946"/>
    </location>
</feature>
<feature type="region of interest" description="Disordered" evidence="1">
    <location>
        <begin position="843"/>
        <end position="1021"/>
    </location>
</feature>
<feature type="compositionally biased region" description="Low complexity" evidence="1">
    <location>
        <begin position="758"/>
        <end position="773"/>
    </location>
</feature>
<feature type="region of interest" description="Disordered" evidence="1">
    <location>
        <begin position="695"/>
        <end position="775"/>
    </location>
</feature>
<feature type="compositionally biased region" description="Low complexity" evidence="1">
    <location>
        <begin position="947"/>
        <end position="961"/>
    </location>
</feature>
<feature type="compositionally biased region" description="Basic residues" evidence="1">
    <location>
        <begin position="562"/>
        <end position="571"/>
    </location>
</feature>
<feature type="compositionally biased region" description="Low complexity" evidence="1">
    <location>
        <begin position="572"/>
        <end position="586"/>
    </location>
</feature>
<sequence length="1089" mass="116313">MPAVQQPDLRAGRLRQPAAGLCPHQRHAAVAAVRDRAGGRRAARLPGLARHHAGRVRCQPGHVLRPRRDARRGHGACRAGHLGRQRARSAGRRLDAAPVHRPVPAAGTAAERVQVRAGGAVDVHGQRRHRRHRAAGGRAGARRCLRRRAADLVGRRHGRRAAGGAGHRDLVPASASRMALARRAGNRAVAGRGGRHDRGDLLPQLCRRRPAGLAAVPVRARRGVGRLPLRAARRQRHLPDRCRRRAGGHHQRPGAVRVRHAQRRPDRARHLRGAVQPDRHGAVRGRGRAQAPAGQRAAAQRRAMGHAAAGRGAHGAGVAAGGGRHRTARARTLRGRQPRHRRAHRAPHVAVRIGPARRPGAVPGGAGTEPRAVARVCRRHGFAAQSAGRDGTGLRGAGAHRRAFRVRGAGARRRLRRLPHLDPRYGAGHRHARAGDVPGTVRGPQRDCLRLRHDVRGGAPRGAGERCPHRPSRAHRPRGAGAGCAWRRPARLPAVLPRLPPAGAPGTGRHAGPAPGGAAGFCLQPDPRGRPDGRPAGHRRAQRAAGNLRRRDGGPGAPAVRQHARPYRRRPPAVSASLPAGAAAGPDAAPLDAAVHVAARLRARHRPPEVAHRAAGGRDHQPAVLWRGAGAHGAPRVRHRPGAADDGRTARVAGVADRGARPGRGGQPRQERIHVAGAGAAPVRGHDPLVRQFAAGHPQRRARFFQDRSGPHGPRTRHVPSGVRAGGGGHHHDRQLGRKRPGTGAGRGARRAVRAGGRRPPAAADPGQPGGQRHQVHRARIGVGAGGTARRIPPPRQPGAAALYGGRHRHRHCRRPPGAAVRAICPGGRFDDAPLRRHRPGADHLAPHCRADAGHDRRAQHARRRQRIRADRAAAAGRRRLRRHAGHRVRGRCGTGAGAAGGRRPRHHGRLPRPHHPRLRLAQRLRPHGRTGAGHAGRRRALRRGTARLPPARPARPAHLAGDPRAAGRRHGAGDPDGQRLRPGAAAAGRARRRRQRRAAQTGDRGAPARGGAGGGGGSGGGSAGLGLGIVLGSWQPACHGRRGRHGWPGPSRTSRPSRSCRPFRPFRRYRRSRRARRARDARYSRYPQ</sequence>
<feature type="compositionally biased region" description="Basic residues" evidence="1">
    <location>
        <begin position="67"/>
        <end position="91"/>
    </location>
</feature>
<protein>
    <submittedName>
        <fullName evidence="2">Uncharacterized protein</fullName>
    </submittedName>
</protein>
<feature type="region of interest" description="Disordered" evidence="1">
    <location>
        <begin position="122"/>
        <end position="141"/>
    </location>
</feature>
<feature type="compositionally biased region" description="Basic residues" evidence="1">
    <location>
        <begin position="729"/>
        <end position="741"/>
    </location>
</feature>
<dbReference type="EMBL" id="BKCJ010000009">
    <property type="protein sequence ID" value="GEU28567.1"/>
    <property type="molecule type" value="Genomic_DNA"/>
</dbReference>
<feature type="compositionally biased region" description="Low complexity" evidence="1">
    <location>
        <begin position="288"/>
        <end position="297"/>
    </location>
</feature>
<feature type="compositionally biased region" description="Basic and acidic residues" evidence="1">
    <location>
        <begin position="843"/>
        <end position="859"/>
    </location>
</feature>
<dbReference type="AlphaFoldDB" id="A0A699GG51"/>
<feature type="compositionally biased region" description="Gly residues" evidence="1">
    <location>
        <begin position="1009"/>
        <end position="1021"/>
    </location>
</feature>
<accession>A0A699GG51</accession>
<evidence type="ECO:0000256" key="1">
    <source>
        <dbReference type="SAM" id="MobiDB-lite"/>
    </source>
</evidence>
<evidence type="ECO:0000313" key="2">
    <source>
        <dbReference type="EMBL" id="GEU28567.1"/>
    </source>
</evidence>
<gene>
    <name evidence="2" type="ORF">Tci_000545</name>
</gene>
<feature type="compositionally biased region" description="Basic residues" evidence="1">
    <location>
        <begin position="1065"/>
        <end position="1078"/>
    </location>
</feature>
<reference evidence="2" key="1">
    <citation type="journal article" date="2019" name="Sci. Rep.">
        <title>Draft genome of Tanacetum cinerariifolium, the natural source of mosquito coil.</title>
        <authorList>
            <person name="Yamashiro T."/>
            <person name="Shiraishi A."/>
            <person name="Satake H."/>
            <person name="Nakayama K."/>
        </authorList>
    </citation>
    <scope>NUCLEOTIDE SEQUENCE</scope>
</reference>